<dbReference type="Gene3D" id="3.40.50.150">
    <property type="entry name" value="Vaccinia Virus protein VP39"/>
    <property type="match status" value="1"/>
</dbReference>
<dbReference type="Gene3D" id="3.30.70.1170">
    <property type="entry name" value="Sun protein, domain 3"/>
    <property type="match status" value="1"/>
</dbReference>
<evidence type="ECO:0000313" key="15">
    <source>
        <dbReference type="EMBL" id="SDO52977.1"/>
    </source>
</evidence>
<comment type="subcellular location">
    <subcellularLocation>
        <location evidence="2">Cytoplasm</location>
    </subcellularLocation>
</comment>
<dbReference type="InterPro" id="IPR006027">
    <property type="entry name" value="NusB_RsmB_TIM44"/>
</dbReference>
<keyword evidence="8 13" id="KW-0949">S-adenosyl-L-methionine</keyword>
<dbReference type="SUPFAM" id="SSF48013">
    <property type="entry name" value="NusB-like"/>
    <property type="match status" value="1"/>
</dbReference>
<dbReference type="STRING" id="419597.SAMN04487957_107141"/>
<keyword evidence="16" id="KW-1185">Reference proteome</keyword>
<dbReference type="Pfam" id="PF22458">
    <property type="entry name" value="RsmF-B_ferredox"/>
    <property type="match status" value="1"/>
</dbReference>
<keyword evidence="6 13" id="KW-0489">Methyltransferase</keyword>
<dbReference type="SUPFAM" id="SSF53335">
    <property type="entry name" value="S-adenosyl-L-methionine-dependent methyltransferases"/>
    <property type="match status" value="1"/>
</dbReference>
<feature type="binding site" evidence="13">
    <location>
        <position position="321"/>
    </location>
    <ligand>
        <name>S-adenosyl-L-methionine</name>
        <dbReference type="ChEBI" id="CHEBI:59789"/>
    </ligand>
</feature>
<dbReference type="GO" id="GO:0005829">
    <property type="term" value="C:cytosol"/>
    <property type="evidence" value="ECO:0007669"/>
    <property type="project" value="TreeGrafter"/>
</dbReference>
<dbReference type="GO" id="GO:0009383">
    <property type="term" value="F:rRNA (cytosine-C5-)-methyltransferase activity"/>
    <property type="evidence" value="ECO:0007669"/>
    <property type="project" value="TreeGrafter"/>
</dbReference>
<dbReference type="EC" id="2.1.1.176" evidence="3"/>
<dbReference type="InterPro" id="IPR004573">
    <property type="entry name" value="rRNA_ssu_MeTfrase_B"/>
</dbReference>
<keyword evidence="9 13" id="KW-0694">RNA-binding</keyword>
<dbReference type="PRINTS" id="PR02008">
    <property type="entry name" value="RCMTFAMILY"/>
</dbReference>
<accession>A0A1H0KAI4</accession>
<evidence type="ECO:0000256" key="9">
    <source>
        <dbReference type="ARBA" id="ARBA00022884"/>
    </source>
</evidence>
<dbReference type="InterPro" id="IPR001678">
    <property type="entry name" value="MeTrfase_RsmB-F_NOP2_dom"/>
</dbReference>
<dbReference type="InterPro" id="IPR023267">
    <property type="entry name" value="RCMT"/>
</dbReference>
<feature type="binding site" evidence="13">
    <location>
        <begin position="273"/>
        <end position="279"/>
    </location>
    <ligand>
        <name>S-adenosyl-L-methionine</name>
        <dbReference type="ChEBI" id="CHEBI:59789"/>
    </ligand>
</feature>
<evidence type="ECO:0000256" key="11">
    <source>
        <dbReference type="ARBA" id="ARBA00031088"/>
    </source>
</evidence>
<evidence type="ECO:0000313" key="16">
    <source>
        <dbReference type="Proteomes" id="UP000199075"/>
    </source>
</evidence>
<dbReference type="CDD" id="cd02440">
    <property type="entry name" value="AdoMet_MTases"/>
    <property type="match status" value="1"/>
</dbReference>
<dbReference type="NCBIfam" id="NF008149">
    <property type="entry name" value="PRK10901.1"/>
    <property type="match status" value="1"/>
</dbReference>
<feature type="active site" description="Nucleophile" evidence="13">
    <location>
        <position position="392"/>
    </location>
</feature>
<dbReference type="InterPro" id="IPR054728">
    <property type="entry name" value="RsmB-like_ferredoxin"/>
</dbReference>
<gene>
    <name evidence="15" type="ORF">SAMN04487957_107141</name>
</gene>
<dbReference type="GO" id="GO:0006355">
    <property type="term" value="P:regulation of DNA-templated transcription"/>
    <property type="evidence" value="ECO:0007669"/>
    <property type="project" value="InterPro"/>
</dbReference>
<evidence type="ECO:0000256" key="5">
    <source>
        <dbReference type="ARBA" id="ARBA00022552"/>
    </source>
</evidence>
<feature type="domain" description="SAM-dependent MTase RsmB/NOP-type" evidence="14">
    <location>
        <begin position="179"/>
        <end position="451"/>
    </location>
</feature>
<keyword evidence="5" id="KW-0698">rRNA processing</keyword>
<evidence type="ECO:0000256" key="4">
    <source>
        <dbReference type="ARBA" id="ARBA00022490"/>
    </source>
</evidence>
<organism evidence="15 16">
    <name type="scientific">Halomonas shengliensis</name>
    <dbReference type="NCBI Taxonomy" id="419597"/>
    <lineage>
        <taxon>Bacteria</taxon>
        <taxon>Pseudomonadati</taxon>
        <taxon>Pseudomonadota</taxon>
        <taxon>Gammaproteobacteria</taxon>
        <taxon>Oceanospirillales</taxon>
        <taxon>Halomonadaceae</taxon>
        <taxon>Halomonas</taxon>
    </lineage>
</organism>
<protein>
    <recommendedName>
        <fullName evidence="3">16S rRNA (cytosine(967)-C(5))-methyltransferase</fullName>
        <ecNumber evidence="3">2.1.1.176</ecNumber>
    </recommendedName>
    <alternativeName>
        <fullName evidence="10">16S rRNA m5C967 methyltransferase</fullName>
    </alternativeName>
    <alternativeName>
        <fullName evidence="11">rRNA (cytosine-C(5)-)-methyltransferase RsmB</fullName>
    </alternativeName>
</protein>
<dbReference type="EMBL" id="FNIV01000007">
    <property type="protein sequence ID" value="SDO52977.1"/>
    <property type="molecule type" value="Genomic_DNA"/>
</dbReference>
<evidence type="ECO:0000259" key="14">
    <source>
        <dbReference type="PROSITE" id="PS51686"/>
    </source>
</evidence>
<evidence type="ECO:0000256" key="8">
    <source>
        <dbReference type="ARBA" id="ARBA00022691"/>
    </source>
</evidence>
<dbReference type="NCBIfam" id="TIGR00563">
    <property type="entry name" value="rsmB"/>
    <property type="match status" value="1"/>
</dbReference>
<dbReference type="FunFam" id="3.40.50.150:FF:000022">
    <property type="entry name" value="Ribosomal RNA small subunit methyltransferase B"/>
    <property type="match status" value="1"/>
</dbReference>
<reference evidence="16" key="1">
    <citation type="submission" date="2016-10" db="EMBL/GenBank/DDBJ databases">
        <authorList>
            <person name="Varghese N."/>
            <person name="Submissions S."/>
        </authorList>
    </citation>
    <scope>NUCLEOTIDE SEQUENCE [LARGE SCALE GENOMIC DNA]</scope>
    <source>
        <strain evidence="16">CGMCC 1.6444</strain>
    </source>
</reference>
<dbReference type="PANTHER" id="PTHR22807">
    <property type="entry name" value="NOP2 YEAST -RELATED NOL1/NOP2/FMU SUN DOMAIN-CONTAINING"/>
    <property type="match status" value="1"/>
</dbReference>
<dbReference type="Pfam" id="PF01189">
    <property type="entry name" value="Methyltr_RsmB-F"/>
    <property type="match status" value="1"/>
</dbReference>
<dbReference type="InterPro" id="IPR049560">
    <property type="entry name" value="MeTrfase_RsmB-F_NOP2_cat"/>
</dbReference>
<evidence type="ECO:0000256" key="12">
    <source>
        <dbReference type="ARBA" id="ARBA00047283"/>
    </source>
</evidence>
<evidence type="ECO:0000256" key="1">
    <source>
        <dbReference type="ARBA" id="ARBA00002724"/>
    </source>
</evidence>
<keyword evidence="4" id="KW-0963">Cytoplasm</keyword>
<feature type="binding site" evidence="13">
    <location>
        <position position="339"/>
    </location>
    <ligand>
        <name>S-adenosyl-L-methionine</name>
        <dbReference type="ChEBI" id="CHEBI:59789"/>
    </ligand>
</feature>
<evidence type="ECO:0000256" key="13">
    <source>
        <dbReference type="PROSITE-ProRule" id="PRU01023"/>
    </source>
</evidence>
<dbReference type="InterPro" id="IPR029063">
    <property type="entry name" value="SAM-dependent_MTases_sf"/>
</dbReference>
<dbReference type="FunFam" id="3.30.70.1170:FF:000002">
    <property type="entry name" value="Ribosomal RNA small subunit methyltransferase B"/>
    <property type="match status" value="1"/>
</dbReference>
<comment type="similarity">
    <text evidence="13">Belongs to the class I-like SAM-binding methyltransferase superfamily. RsmB/NOP family.</text>
</comment>
<comment type="function">
    <text evidence="1">Specifically methylates the cytosine at position 967 (m5C967) of 16S rRNA.</text>
</comment>
<dbReference type="Proteomes" id="UP000199075">
    <property type="component" value="Unassembled WGS sequence"/>
</dbReference>
<dbReference type="RefSeq" id="WP_089679666.1">
    <property type="nucleotide sequence ID" value="NZ_FNIV01000007.1"/>
</dbReference>
<keyword evidence="7 13" id="KW-0808">Transferase</keyword>
<feature type="binding site" evidence="13">
    <location>
        <position position="295"/>
    </location>
    <ligand>
        <name>S-adenosyl-L-methionine</name>
        <dbReference type="ChEBI" id="CHEBI:59789"/>
    </ligand>
</feature>
<sequence length="453" mass="48944">MSDAPGKPRRPASRGIENDGGLAVRAAAARALVPVITGKGSLTGLDDHQVVTRDRALFKALCFGVCRTLPRLEALAGRLLVKPFKARDADVQALLLLGIHQLLYLRVPAHAAVGETAGAARLLGKEWATRVLNGCLRRLQRESGTLQAEVDRDPAVALLHPKWLLKALRQAWPDDWRAVAEANNVPGPMTLRVNRRQGDREAYLDRLAAAGLEARLCAHAPDGITLETPCDVHDLPGFAEGHVSVQDEAAQLATVLLGPVLAPRPGARVLDACCAPGGKTAHLLEVFDIDMHAVDSDAERLARVEGALERLGLGARLAHGDATARDWWDGTPFEAILLDAPCSGSGVIRRHPDIKRLRRPSDIKALAALQARLLDNLWPLLRPGGTLLYATCSVLPEENRDQIAAFLARTPDARAITPRDVAWGRPAGEGRQLLPEVDSHDGFFYARLRKADA</sequence>
<dbReference type="Gene3D" id="1.10.287.730">
    <property type="entry name" value="Helix hairpin bin"/>
    <property type="match status" value="1"/>
</dbReference>
<evidence type="ECO:0000256" key="10">
    <source>
        <dbReference type="ARBA" id="ARBA00030399"/>
    </source>
</evidence>
<comment type="catalytic activity">
    <reaction evidence="12">
        <text>cytidine(967) in 16S rRNA + S-adenosyl-L-methionine = 5-methylcytidine(967) in 16S rRNA + S-adenosyl-L-homocysteine + H(+)</text>
        <dbReference type="Rhea" id="RHEA:42748"/>
        <dbReference type="Rhea" id="RHEA-COMP:10219"/>
        <dbReference type="Rhea" id="RHEA-COMP:10220"/>
        <dbReference type="ChEBI" id="CHEBI:15378"/>
        <dbReference type="ChEBI" id="CHEBI:57856"/>
        <dbReference type="ChEBI" id="CHEBI:59789"/>
        <dbReference type="ChEBI" id="CHEBI:74483"/>
        <dbReference type="ChEBI" id="CHEBI:82748"/>
        <dbReference type="EC" id="2.1.1.176"/>
    </reaction>
</comment>
<dbReference type="GO" id="GO:0070475">
    <property type="term" value="P:rRNA base methylation"/>
    <property type="evidence" value="ECO:0007669"/>
    <property type="project" value="TreeGrafter"/>
</dbReference>
<evidence type="ECO:0000256" key="7">
    <source>
        <dbReference type="ARBA" id="ARBA00022679"/>
    </source>
</evidence>
<dbReference type="PROSITE" id="PS51686">
    <property type="entry name" value="SAM_MT_RSMB_NOP"/>
    <property type="match status" value="1"/>
</dbReference>
<dbReference type="GO" id="GO:0003723">
    <property type="term" value="F:RNA binding"/>
    <property type="evidence" value="ECO:0007669"/>
    <property type="project" value="UniProtKB-UniRule"/>
</dbReference>
<evidence type="ECO:0000256" key="6">
    <source>
        <dbReference type="ARBA" id="ARBA00022603"/>
    </source>
</evidence>
<dbReference type="Pfam" id="PF01029">
    <property type="entry name" value="NusB"/>
    <property type="match status" value="1"/>
</dbReference>
<evidence type="ECO:0000256" key="3">
    <source>
        <dbReference type="ARBA" id="ARBA00012140"/>
    </source>
</evidence>
<dbReference type="PANTHER" id="PTHR22807:SF61">
    <property type="entry name" value="NOL1_NOP2_SUN FAMILY PROTEIN _ ANTITERMINATION NUSB DOMAIN-CONTAINING PROTEIN"/>
    <property type="match status" value="1"/>
</dbReference>
<dbReference type="InterPro" id="IPR035926">
    <property type="entry name" value="NusB-like_sf"/>
</dbReference>
<dbReference type="OrthoDB" id="9810297at2"/>
<evidence type="ECO:0000256" key="2">
    <source>
        <dbReference type="ARBA" id="ARBA00004496"/>
    </source>
</evidence>
<proteinExistence type="inferred from homology"/>
<dbReference type="Gene3D" id="1.10.940.10">
    <property type="entry name" value="NusB-like"/>
    <property type="match status" value="1"/>
</dbReference>
<dbReference type="AlphaFoldDB" id="A0A1H0KAI4"/>
<name>A0A1H0KAI4_9GAMM</name>